<dbReference type="SUPFAM" id="SSF46894">
    <property type="entry name" value="C-terminal effector domain of the bipartite response regulators"/>
    <property type="match status" value="1"/>
</dbReference>
<evidence type="ECO:0000256" key="3">
    <source>
        <dbReference type="ARBA" id="ARBA00023125"/>
    </source>
</evidence>
<keyword evidence="1 4" id="KW-0597">Phosphoprotein</keyword>
<dbReference type="PANTHER" id="PTHR48111:SF40">
    <property type="entry name" value="PHOSPHATE REGULON TRANSCRIPTIONAL REGULATORY PROTEIN PHOB"/>
    <property type="match status" value="1"/>
</dbReference>
<protein>
    <submittedName>
        <fullName evidence="8">DNA-binding response regulator</fullName>
    </submittedName>
</protein>
<dbReference type="InterPro" id="IPR001867">
    <property type="entry name" value="OmpR/PhoB-type_DNA-bd"/>
</dbReference>
<evidence type="ECO:0000256" key="1">
    <source>
        <dbReference type="ARBA" id="ARBA00022553"/>
    </source>
</evidence>
<dbReference type="AlphaFoldDB" id="A0A3P2AAZ8"/>
<dbReference type="GO" id="GO:0032993">
    <property type="term" value="C:protein-DNA complex"/>
    <property type="evidence" value="ECO:0007669"/>
    <property type="project" value="TreeGrafter"/>
</dbReference>
<dbReference type="CDD" id="cd00383">
    <property type="entry name" value="trans_reg_C"/>
    <property type="match status" value="1"/>
</dbReference>
<keyword evidence="9" id="KW-1185">Reference proteome</keyword>
<sequence>MIKLLLVEDDASLRYIMQSCLQDIIGGYEVTVAVNGKEGLKAWAEHRPDIIISDIDMPEMNGFDMVRRIRETDGETPILFASAMTSPNDVKKGYEIGVNNYVKKPFVPDEIDAHIRGILKMKEGTRSRNEAGCCKFGRYTLDADHGTLRNDDTGKKRTLTVREAGVLRLLAENKGEVVRREAILSRYWDTEDSFFASRSLDVFISKLRKLFEDDPQIEIKTVRGVGLMLVVGV</sequence>
<evidence type="ECO:0000259" key="7">
    <source>
        <dbReference type="PROSITE" id="PS51755"/>
    </source>
</evidence>
<evidence type="ECO:0000256" key="5">
    <source>
        <dbReference type="PROSITE-ProRule" id="PRU01091"/>
    </source>
</evidence>
<dbReference type="SMART" id="SM00862">
    <property type="entry name" value="Trans_reg_C"/>
    <property type="match status" value="1"/>
</dbReference>
<dbReference type="PANTHER" id="PTHR48111">
    <property type="entry name" value="REGULATOR OF RPOS"/>
    <property type="match status" value="1"/>
</dbReference>
<evidence type="ECO:0000256" key="4">
    <source>
        <dbReference type="PROSITE-ProRule" id="PRU00169"/>
    </source>
</evidence>
<dbReference type="Pfam" id="PF00072">
    <property type="entry name" value="Response_reg"/>
    <property type="match status" value="1"/>
</dbReference>
<reference evidence="8 9" key="1">
    <citation type="submission" date="2018-11" db="EMBL/GenBank/DDBJ databases">
        <title>Genomes From Bacteria Associated with the Canine Oral Cavity: a Test Case for Automated Genome-Based Taxonomic Assignment.</title>
        <authorList>
            <person name="Coil D.A."/>
            <person name="Jospin G."/>
            <person name="Darling A.E."/>
            <person name="Wallis C."/>
            <person name="Davis I.J."/>
            <person name="Harris S."/>
            <person name="Eisen J.A."/>
            <person name="Holcombe L.J."/>
            <person name="O'Flynn C."/>
        </authorList>
    </citation>
    <scope>NUCLEOTIDE SEQUENCE [LARGE SCALE GENOMIC DNA]</scope>
    <source>
        <strain evidence="8 9">OH1047_COT-310</strain>
    </source>
</reference>
<feature type="DNA-binding region" description="OmpR/PhoB-type" evidence="5">
    <location>
        <begin position="131"/>
        <end position="231"/>
    </location>
</feature>
<evidence type="ECO:0000259" key="6">
    <source>
        <dbReference type="PROSITE" id="PS50110"/>
    </source>
</evidence>
<dbReference type="GO" id="GO:0000156">
    <property type="term" value="F:phosphorelay response regulator activity"/>
    <property type="evidence" value="ECO:0007669"/>
    <property type="project" value="TreeGrafter"/>
</dbReference>
<evidence type="ECO:0000313" key="9">
    <source>
        <dbReference type="Proteomes" id="UP000279562"/>
    </source>
</evidence>
<dbReference type="RefSeq" id="WP_125238568.1">
    <property type="nucleotide sequence ID" value="NZ_DBFYXE010000041.1"/>
</dbReference>
<dbReference type="PROSITE" id="PS50110">
    <property type="entry name" value="RESPONSE_REGULATORY"/>
    <property type="match status" value="1"/>
</dbReference>
<dbReference type="SUPFAM" id="SSF52172">
    <property type="entry name" value="CheY-like"/>
    <property type="match status" value="1"/>
</dbReference>
<organism evidence="8 9">
    <name type="scientific">Prevotella heparinolytica</name>
    <dbReference type="NCBI Taxonomy" id="28113"/>
    <lineage>
        <taxon>Bacteria</taxon>
        <taxon>Pseudomonadati</taxon>
        <taxon>Bacteroidota</taxon>
        <taxon>Bacteroidia</taxon>
        <taxon>Bacteroidales</taxon>
        <taxon>Bacteroidaceae</taxon>
        <taxon>Bacteroides</taxon>
    </lineage>
</organism>
<dbReference type="EMBL" id="RQYF01000009">
    <property type="protein sequence ID" value="RRD92571.1"/>
    <property type="molecule type" value="Genomic_DNA"/>
</dbReference>
<accession>A0A3P2AAZ8</accession>
<dbReference type="GO" id="GO:0006355">
    <property type="term" value="P:regulation of DNA-templated transcription"/>
    <property type="evidence" value="ECO:0007669"/>
    <property type="project" value="InterPro"/>
</dbReference>
<dbReference type="GO" id="GO:0005829">
    <property type="term" value="C:cytosol"/>
    <property type="evidence" value="ECO:0007669"/>
    <property type="project" value="TreeGrafter"/>
</dbReference>
<evidence type="ECO:0000313" key="8">
    <source>
        <dbReference type="EMBL" id="RRD92571.1"/>
    </source>
</evidence>
<dbReference type="Proteomes" id="UP000279562">
    <property type="component" value="Unassembled WGS sequence"/>
</dbReference>
<dbReference type="InterPro" id="IPR016032">
    <property type="entry name" value="Sig_transdc_resp-reg_C-effctor"/>
</dbReference>
<dbReference type="Gene3D" id="3.40.50.2300">
    <property type="match status" value="1"/>
</dbReference>
<dbReference type="InterPro" id="IPR011006">
    <property type="entry name" value="CheY-like_superfamily"/>
</dbReference>
<feature type="domain" description="OmpR/PhoB-type" evidence="7">
    <location>
        <begin position="131"/>
        <end position="231"/>
    </location>
</feature>
<name>A0A3P2AAZ8_9BACE</name>
<gene>
    <name evidence="8" type="ORF">EII33_03575</name>
</gene>
<proteinExistence type="predicted"/>
<dbReference type="SMART" id="SM00448">
    <property type="entry name" value="REC"/>
    <property type="match status" value="1"/>
</dbReference>
<evidence type="ECO:0000256" key="2">
    <source>
        <dbReference type="ARBA" id="ARBA00023012"/>
    </source>
</evidence>
<dbReference type="InterPro" id="IPR001789">
    <property type="entry name" value="Sig_transdc_resp-reg_receiver"/>
</dbReference>
<dbReference type="GO" id="GO:0000976">
    <property type="term" value="F:transcription cis-regulatory region binding"/>
    <property type="evidence" value="ECO:0007669"/>
    <property type="project" value="TreeGrafter"/>
</dbReference>
<dbReference type="Pfam" id="PF00486">
    <property type="entry name" value="Trans_reg_C"/>
    <property type="match status" value="1"/>
</dbReference>
<feature type="domain" description="Response regulatory" evidence="6">
    <location>
        <begin position="3"/>
        <end position="119"/>
    </location>
</feature>
<comment type="caution">
    <text evidence="8">The sequence shown here is derived from an EMBL/GenBank/DDBJ whole genome shotgun (WGS) entry which is preliminary data.</text>
</comment>
<feature type="modified residue" description="4-aspartylphosphate" evidence="4">
    <location>
        <position position="54"/>
    </location>
</feature>
<dbReference type="CDD" id="cd17574">
    <property type="entry name" value="REC_OmpR"/>
    <property type="match status" value="1"/>
</dbReference>
<keyword evidence="2" id="KW-0902">Two-component regulatory system</keyword>
<dbReference type="PROSITE" id="PS51755">
    <property type="entry name" value="OMPR_PHOB"/>
    <property type="match status" value="1"/>
</dbReference>
<keyword evidence="3 5" id="KW-0238">DNA-binding</keyword>
<dbReference type="InterPro" id="IPR036388">
    <property type="entry name" value="WH-like_DNA-bd_sf"/>
</dbReference>
<dbReference type="Gene3D" id="1.10.10.10">
    <property type="entry name" value="Winged helix-like DNA-binding domain superfamily/Winged helix DNA-binding domain"/>
    <property type="match status" value="1"/>
</dbReference>
<dbReference type="InterPro" id="IPR039420">
    <property type="entry name" value="WalR-like"/>
</dbReference>